<dbReference type="RefSeq" id="WP_131556430.1">
    <property type="nucleotide sequence ID" value="NZ_SJSN01000001.1"/>
</dbReference>
<reference evidence="1 2" key="1">
    <citation type="submission" date="2019-02" db="EMBL/GenBank/DDBJ databases">
        <title>Pedobacter sp. RP-3-11 sp. nov., isolated from Arctic soil.</title>
        <authorList>
            <person name="Dahal R.H."/>
        </authorList>
    </citation>
    <scope>NUCLEOTIDE SEQUENCE [LARGE SCALE GENOMIC DNA]</scope>
    <source>
        <strain evidence="1 2">RP-3-11</strain>
    </source>
</reference>
<dbReference type="Proteomes" id="UP000291485">
    <property type="component" value="Unassembled WGS sequence"/>
</dbReference>
<proteinExistence type="predicted"/>
<accession>A0A4R0P9X8</accession>
<dbReference type="AlphaFoldDB" id="A0A4R0P9X8"/>
<protein>
    <submittedName>
        <fullName evidence="1">Uncharacterized protein</fullName>
    </submittedName>
</protein>
<evidence type="ECO:0000313" key="1">
    <source>
        <dbReference type="EMBL" id="TCD12997.1"/>
    </source>
</evidence>
<dbReference type="EMBL" id="SJSN01000001">
    <property type="protein sequence ID" value="TCD12997.1"/>
    <property type="molecule type" value="Genomic_DNA"/>
</dbReference>
<name>A0A4R0P9X8_9SPHI</name>
<organism evidence="1 2">
    <name type="scientific">Pedobacter frigidisoli</name>
    <dbReference type="NCBI Taxonomy" id="2530455"/>
    <lineage>
        <taxon>Bacteria</taxon>
        <taxon>Pseudomonadati</taxon>
        <taxon>Bacteroidota</taxon>
        <taxon>Sphingobacteriia</taxon>
        <taxon>Sphingobacteriales</taxon>
        <taxon>Sphingobacteriaceae</taxon>
        <taxon>Pedobacter</taxon>
    </lineage>
</organism>
<sequence length="81" mass="8691">MTKNLSKVIVYGFIMAAALLVLPRPDSFAGEQVQSDDLMIYGSPRIVQGIYVCDGAPTSCQHPFHADPTQPITPVDPGTTT</sequence>
<gene>
    <name evidence="1" type="ORF">EZ449_02820</name>
</gene>
<evidence type="ECO:0000313" key="2">
    <source>
        <dbReference type="Proteomes" id="UP000291485"/>
    </source>
</evidence>
<keyword evidence="2" id="KW-1185">Reference proteome</keyword>
<comment type="caution">
    <text evidence="1">The sequence shown here is derived from an EMBL/GenBank/DDBJ whole genome shotgun (WGS) entry which is preliminary data.</text>
</comment>